<dbReference type="PANTHER" id="PTHR11091:SF0">
    <property type="entry name" value="MALATE DEHYDROGENASE"/>
    <property type="match status" value="1"/>
</dbReference>
<dbReference type="Gene3D" id="1.10.1530.10">
    <property type="match status" value="1"/>
</dbReference>
<dbReference type="GO" id="GO:0016491">
    <property type="term" value="F:oxidoreductase activity"/>
    <property type="evidence" value="ECO:0007669"/>
    <property type="project" value="UniProtKB-KW"/>
</dbReference>
<comment type="caution">
    <text evidence="3">The sequence shown here is derived from an EMBL/GenBank/DDBJ whole genome shotgun (WGS) entry which is preliminary data.</text>
</comment>
<dbReference type="OrthoDB" id="924592at2"/>
<dbReference type="AlphaFoldDB" id="A0A261S1F6"/>
<dbReference type="InterPro" id="IPR043144">
    <property type="entry name" value="Mal/L-sulf/L-lact_DH-like_ah"/>
</dbReference>
<keyword evidence="2" id="KW-0560">Oxidoreductase</keyword>
<dbReference type="Proteomes" id="UP000216020">
    <property type="component" value="Unassembled WGS sequence"/>
</dbReference>
<dbReference type="InterPro" id="IPR003767">
    <property type="entry name" value="Malate/L-lactate_DH-like"/>
</dbReference>
<dbReference type="PANTHER" id="PTHR11091">
    <property type="entry name" value="OXIDOREDUCTASE-RELATED"/>
    <property type="match status" value="1"/>
</dbReference>
<accession>A0A261S1F6</accession>
<dbReference type="InterPro" id="IPR036111">
    <property type="entry name" value="Mal/L-sulfo/L-lacto_DH-like_sf"/>
</dbReference>
<organism evidence="3 4">
    <name type="scientific">Bordetella genomosp. 10</name>
    <dbReference type="NCBI Taxonomy" id="1416804"/>
    <lineage>
        <taxon>Bacteria</taxon>
        <taxon>Pseudomonadati</taxon>
        <taxon>Pseudomonadota</taxon>
        <taxon>Betaproteobacteria</taxon>
        <taxon>Burkholderiales</taxon>
        <taxon>Alcaligenaceae</taxon>
        <taxon>Bordetella</taxon>
    </lineage>
</organism>
<protein>
    <submittedName>
        <fullName evidence="3">Lactate dehydrogenase</fullName>
    </submittedName>
</protein>
<dbReference type="InterPro" id="IPR043143">
    <property type="entry name" value="Mal/L-sulf/L-lact_DH-like_NADP"/>
</dbReference>
<sequence length="357" mass="37239">MTTSHPPRYAAGALTAHARALLEKAGMPADKAAAVAEILVEADLMGSPTHGLNLLDPYLEHVQKGHMRVQGDPEVVSKRPAVEIWDGKRLPGPWLVLRALDSAIERAAAYGTGTVVIKNSHHIGSLATYLRRATARGVVLHLVSSAPSATSVAPFGGRKPVFSPNPIAIGLPAATDPILVDISASITTNNMVKKLAREGRKLPGKFLLDADGNPSDDPAVIGGPRPGSLLPLGGLDAGHKGYGLALLAEGLTAGLSDQGRAQDNGPMANTVYLQVIDPEAFGGLRAFEQQMEHIAQACRDNPPRPGVEAVRVPGQKGVATARRQAEEGIALAPGIVASLAKWSGQLDVPMPQPVDGE</sequence>
<dbReference type="Pfam" id="PF02615">
    <property type="entry name" value="Ldh_2"/>
    <property type="match status" value="1"/>
</dbReference>
<gene>
    <name evidence="3" type="ORF">CAL29_24905</name>
</gene>
<evidence type="ECO:0000313" key="4">
    <source>
        <dbReference type="Proteomes" id="UP000216020"/>
    </source>
</evidence>
<evidence type="ECO:0000256" key="1">
    <source>
        <dbReference type="ARBA" id="ARBA00006056"/>
    </source>
</evidence>
<reference evidence="4" key="1">
    <citation type="submission" date="2017-05" db="EMBL/GenBank/DDBJ databases">
        <title>Complete and WGS of Bordetella genogroups.</title>
        <authorList>
            <person name="Spilker T."/>
            <person name="Lipuma J."/>
        </authorList>
    </citation>
    <scope>NUCLEOTIDE SEQUENCE [LARGE SCALE GENOMIC DNA]</scope>
    <source>
        <strain evidence="4">AU16122</strain>
    </source>
</reference>
<evidence type="ECO:0000256" key="2">
    <source>
        <dbReference type="ARBA" id="ARBA00023002"/>
    </source>
</evidence>
<dbReference type="RefSeq" id="WP_094855587.1">
    <property type="nucleotide sequence ID" value="NZ_NEVM01000005.1"/>
</dbReference>
<name>A0A261S1F6_9BORD</name>
<evidence type="ECO:0000313" key="3">
    <source>
        <dbReference type="EMBL" id="OZI31174.1"/>
    </source>
</evidence>
<dbReference type="SUPFAM" id="SSF89733">
    <property type="entry name" value="L-sulfolactate dehydrogenase-like"/>
    <property type="match status" value="1"/>
</dbReference>
<comment type="similarity">
    <text evidence="1">Belongs to the LDH2/MDH2 oxidoreductase family.</text>
</comment>
<dbReference type="Gene3D" id="3.30.1370.60">
    <property type="entry name" value="Hypothetical oxidoreductase yiak, domain 2"/>
    <property type="match status" value="1"/>
</dbReference>
<dbReference type="EMBL" id="NEVM01000005">
    <property type="protein sequence ID" value="OZI31174.1"/>
    <property type="molecule type" value="Genomic_DNA"/>
</dbReference>
<keyword evidence="4" id="KW-1185">Reference proteome</keyword>
<proteinExistence type="inferred from homology"/>